<dbReference type="PRINTS" id="PR00413">
    <property type="entry name" value="HADHALOGNASE"/>
</dbReference>
<dbReference type="InterPro" id="IPR023198">
    <property type="entry name" value="PGP-like_dom2"/>
</dbReference>
<dbReference type="RefSeq" id="WP_101474253.1">
    <property type="nucleotide sequence ID" value="NZ_CP060637.1"/>
</dbReference>
<dbReference type="EMBL" id="CP060637">
    <property type="protein sequence ID" value="QNM14702.1"/>
    <property type="molecule type" value="Genomic_DNA"/>
</dbReference>
<protein>
    <submittedName>
        <fullName evidence="1">HAD family phosphatase</fullName>
    </submittedName>
</protein>
<dbReference type="NCBIfam" id="TIGR01549">
    <property type="entry name" value="HAD-SF-IA-v1"/>
    <property type="match status" value="1"/>
</dbReference>
<dbReference type="PANTHER" id="PTHR43481">
    <property type="entry name" value="FRUCTOSE-1-PHOSPHATE PHOSPHATASE"/>
    <property type="match status" value="1"/>
</dbReference>
<evidence type="ECO:0000313" key="2">
    <source>
        <dbReference type="Proteomes" id="UP000515913"/>
    </source>
</evidence>
<dbReference type="KEGG" id="fho:H9Q81_06930"/>
<dbReference type="NCBIfam" id="TIGR01509">
    <property type="entry name" value="HAD-SF-IA-v3"/>
    <property type="match status" value="1"/>
</dbReference>
<gene>
    <name evidence="1" type="ORF">H9Q81_06930</name>
</gene>
<dbReference type="InterPro" id="IPR036412">
    <property type="entry name" value="HAD-like_sf"/>
</dbReference>
<dbReference type="InterPro" id="IPR023214">
    <property type="entry name" value="HAD_sf"/>
</dbReference>
<dbReference type="Gene3D" id="1.10.150.240">
    <property type="entry name" value="Putative phosphatase, domain 2"/>
    <property type="match status" value="1"/>
</dbReference>
<dbReference type="InterPro" id="IPR041492">
    <property type="entry name" value="HAD_2"/>
</dbReference>
<dbReference type="Proteomes" id="UP000515913">
    <property type="component" value="Chromosome"/>
</dbReference>
<dbReference type="AlphaFoldDB" id="A0A7G9GV70"/>
<evidence type="ECO:0000313" key="1">
    <source>
        <dbReference type="EMBL" id="QNM14702.1"/>
    </source>
</evidence>
<keyword evidence="2" id="KW-1185">Reference proteome</keyword>
<dbReference type="SFLD" id="SFLDG01135">
    <property type="entry name" value="C1.5.6:_HAD__Beta-PGM__Phospha"/>
    <property type="match status" value="1"/>
</dbReference>
<organism evidence="1 2">
    <name type="scientific">Fusobacterium hominis</name>
    <dbReference type="NCBI Taxonomy" id="2764326"/>
    <lineage>
        <taxon>Bacteria</taxon>
        <taxon>Fusobacteriati</taxon>
        <taxon>Fusobacteriota</taxon>
        <taxon>Fusobacteriia</taxon>
        <taxon>Fusobacteriales</taxon>
        <taxon>Fusobacteriaceae</taxon>
        <taxon>Fusobacterium</taxon>
    </lineage>
</organism>
<dbReference type="SFLD" id="SFLDG01129">
    <property type="entry name" value="C1.5:_HAD__Beta-PGM__Phosphata"/>
    <property type="match status" value="1"/>
</dbReference>
<reference evidence="1 2" key="1">
    <citation type="submission" date="2020-08" db="EMBL/GenBank/DDBJ databases">
        <authorList>
            <person name="Liu C."/>
            <person name="Sun Q."/>
        </authorList>
    </citation>
    <scope>NUCLEOTIDE SEQUENCE [LARGE SCALE GENOMIC DNA]</scope>
    <source>
        <strain evidence="1 2">NSJ-57</strain>
    </source>
</reference>
<sequence length="220" mass="24734">MVIKLVIFDMDGVILDSERVANIAWFETSKILGLNLTFEDLRIIKGGNYERTIHILSEKFGSEIAPKILELKKEKQREVMASEGGVKLKTGVIELLEYIKKAGLKCVVATSTGKESATRNLKFTGVYNYFDGFVFGDEVTRSKPDPEVFLKACAKVDIDRENAVVIEDSVMGAKAANRGNIKCFVVEDTIKFTEEENKLAYKKFDSLLDVKKYLEEENGK</sequence>
<accession>A0A7G9GV70</accession>
<name>A0A7G9GV70_9FUSO</name>
<dbReference type="PANTHER" id="PTHR43481:SF4">
    <property type="entry name" value="GLYCEROL-1-PHOSPHATE PHOSPHOHYDROLASE 1-RELATED"/>
    <property type="match status" value="1"/>
</dbReference>
<dbReference type="InterPro" id="IPR051806">
    <property type="entry name" value="HAD-like_SPP"/>
</dbReference>
<proteinExistence type="predicted"/>
<dbReference type="InterPro" id="IPR006439">
    <property type="entry name" value="HAD-SF_hydro_IA"/>
</dbReference>
<dbReference type="SUPFAM" id="SSF56784">
    <property type="entry name" value="HAD-like"/>
    <property type="match status" value="1"/>
</dbReference>
<dbReference type="Pfam" id="PF13419">
    <property type="entry name" value="HAD_2"/>
    <property type="match status" value="1"/>
</dbReference>
<dbReference type="GO" id="GO:0050308">
    <property type="term" value="F:sugar-phosphatase activity"/>
    <property type="evidence" value="ECO:0007669"/>
    <property type="project" value="TreeGrafter"/>
</dbReference>
<dbReference type="Gene3D" id="3.40.50.1000">
    <property type="entry name" value="HAD superfamily/HAD-like"/>
    <property type="match status" value="1"/>
</dbReference>
<dbReference type="SFLD" id="SFLDS00003">
    <property type="entry name" value="Haloacid_Dehalogenase"/>
    <property type="match status" value="1"/>
</dbReference>